<evidence type="ECO:0000313" key="1">
    <source>
        <dbReference type="EMBL" id="RKQ91694.1"/>
    </source>
</evidence>
<dbReference type="EMBL" id="RBIL01000001">
    <property type="protein sequence ID" value="RKQ91694.1"/>
    <property type="molecule type" value="Genomic_DNA"/>
</dbReference>
<name>A0A660LFJ8_9ACTN</name>
<gene>
    <name evidence="1" type="ORF">C8N24_1521</name>
</gene>
<sequence length="52" mass="6098">MTLLQLIGDEPPPKAWVRGRPLQLLLQRDFAGFEDALNDYRERGFRIRKRGS</sequence>
<comment type="caution">
    <text evidence="1">The sequence shown here is derived from an EMBL/GenBank/DDBJ whole genome shotgun (WGS) entry which is preliminary data.</text>
</comment>
<proteinExistence type="predicted"/>
<dbReference type="AlphaFoldDB" id="A0A660LFJ8"/>
<reference evidence="1 2" key="1">
    <citation type="submission" date="2018-10" db="EMBL/GenBank/DDBJ databases">
        <title>Genomic Encyclopedia of Archaeal and Bacterial Type Strains, Phase II (KMG-II): from individual species to whole genera.</title>
        <authorList>
            <person name="Goeker M."/>
        </authorList>
    </citation>
    <scope>NUCLEOTIDE SEQUENCE [LARGE SCALE GENOMIC DNA]</scope>
    <source>
        <strain evidence="1 2">DSM 14954</strain>
    </source>
</reference>
<dbReference type="Proteomes" id="UP000278962">
    <property type="component" value="Unassembled WGS sequence"/>
</dbReference>
<keyword evidence="2" id="KW-1185">Reference proteome</keyword>
<protein>
    <submittedName>
        <fullName evidence="1">Uncharacterized protein</fullName>
    </submittedName>
</protein>
<organism evidence="1 2">
    <name type="scientific">Solirubrobacter pauli</name>
    <dbReference type="NCBI Taxonomy" id="166793"/>
    <lineage>
        <taxon>Bacteria</taxon>
        <taxon>Bacillati</taxon>
        <taxon>Actinomycetota</taxon>
        <taxon>Thermoleophilia</taxon>
        <taxon>Solirubrobacterales</taxon>
        <taxon>Solirubrobacteraceae</taxon>
        <taxon>Solirubrobacter</taxon>
    </lineage>
</organism>
<accession>A0A660LFJ8</accession>
<evidence type="ECO:0000313" key="2">
    <source>
        <dbReference type="Proteomes" id="UP000278962"/>
    </source>
</evidence>
<dbReference type="RefSeq" id="WP_245971785.1">
    <property type="nucleotide sequence ID" value="NZ_RBIL01000001.1"/>
</dbReference>